<proteinExistence type="predicted"/>
<evidence type="ECO:0000313" key="3">
    <source>
        <dbReference type="EMBL" id="PIA29703.1"/>
    </source>
</evidence>
<sequence>MDNKYHSLSRRELQDLCKKNGLPSNRTKLELAKLLASYSQKNNGSLAPLEERSSSLTDVWPCTSPVVNSKPDSQLNPMRETNKGAEAADVESRRPFTCSKVIGYNEISVSTMGVVRNDPSNDGKTEGYGSFSVESKETAGYSPHGSQCDNVGPKVKSKETSRFIEVRDCNQNLMGSTRSNGLGNIYSDIPTNSNFVSSKAVDMKLAPSFEFHVRCEEGINLFVDLNSSPSDWIKNLNNGVCIHPVVPNNKSWALHDELRNFGNGEEAKASFLDNKVVDINNKGDPMFTSSSLGSTVGEGNLVKADQHSAADRSLRSIAVPHNNTPLEVLGVIVDHNQMKSTVCGPNYHHHRRLDMCTKLSPQQSKKIGVGSEDPVDPKVIATASHGMGSKPDGLKSLDSIRGNARGALCGCSTSAADLMGMQSSEGASHSENISKLSYQNGGAPDSGFAVAVNDLQKEIERSNCELDLNKCLDPISGYPEERGRNNVTNETVSSECSQFDMRPRNRKRSHSLDSDGLQNKRQYRHDEDCKYPSILRNSKDLAREVYPRRSMRLVSK</sequence>
<evidence type="ECO:0000259" key="2">
    <source>
        <dbReference type="PROSITE" id="PS50800"/>
    </source>
</evidence>
<dbReference type="EMBL" id="KZ305075">
    <property type="protein sequence ID" value="PIA29702.1"/>
    <property type="molecule type" value="Genomic_DNA"/>
</dbReference>
<dbReference type="FunCoup" id="A0A2G5CEP1">
    <property type="interactions" value="618"/>
</dbReference>
<feature type="region of interest" description="Disordered" evidence="1">
    <location>
        <begin position="475"/>
        <end position="528"/>
    </location>
</feature>
<keyword evidence="4" id="KW-1185">Reference proteome</keyword>
<dbReference type="PANTHER" id="PTHR36376:SF1">
    <property type="entry name" value="OS09G0514700 PROTEIN"/>
    <property type="match status" value="1"/>
</dbReference>
<evidence type="ECO:0000313" key="4">
    <source>
        <dbReference type="Proteomes" id="UP000230069"/>
    </source>
</evidence>
<dbReference type="PROSITE" id="PS50800">
    <property type="entry name" value="SAP"/>
    <property type="match status" value="1"/>
</dbReference>
<dbReference type="Proteomes" id="UP000230069">
    <property type="component" value="Unassembled WGS sequence"/>
</dbReference>
<organism evidence="3 4">
    <name type="scientific">Aquilegia coerulea</name>
    <name type="common">Rocky mountain columbine</name>
    <dbReference type="NCBI Taxonomy" id="218851"/>
    <lineage>
        <taxon>Eukaryota</taxon>
        <taxon>Viridiplantae</taxon>
        <taxon>Streptophyta</taxon>
        <taxon>Embryophyta</taxon>
        <taxon>Tracheophyta</taxon>
        <taxon>Spermatophyta</taxon>
        <taxon>Magnoliopsida</taxon>
        <taxon>Ranunculales</taxon>
        <taxon>Ranunculaceae</taxon>
        <taxon>Thalictroideae</taxon>
        <taxon>Aquilegia</taxon>
    </lineage>
</organism>
<name>A0A2G5CEP1_AQUCA</name>
<feature type="compositionally biased region" description="Polar residues" evidence="1">
    <location>
        <begin position="485"/>
        <end position="497"/>
    </location>
</feature>
<dbReference type="InterPro" id="IPR003034">
    <property type="entry name" value="SAP_dom"/>
</dbReference>
<dbReference type="PANTHER" id="PTHR36376">
    <property type="entry name" value="OS09G0514700 PROTEIN"/>
    <property type="match status" value="1"/>
</dbReference>
<protein>
    <recommendedName>
        <fullName evidence="2">SAP domain-containing protein</fullName>
    </recommendedName>
</protein>
<dbReference type="OrthoDB" id="603754at2759"/>
<accession>A0A2G5CEP1</accession>
<gene>
    <name evidence="3" type="ORF">AQUCO_05800069v1</name>
</gene>
<feature type="domain" description="SAP" evidence="2">
    <location>
        <begin position="5"/>
        <end position="39"/>
    </location>
</feature>
<dbReference type="AlphaFoldDB" id="A0A2G5CEP1"/>
<reference evidence="3 4" key="1">
    <citation type="submission" date="2017-09" db="EMBL/GenBank/DDBJ databases">
        <title>WGS assembly of Aquilegia coerulea Goldsmith.</title>
        <authorList>
            <person name="Hodges S."/>
            <person name="Kramer E."/>
            <person name="Nordborg M."/>
            <person name="Tomkins J."/>
            <person name="Borevitz J."/>
            <person name="Derieg N."/>
            <person name="Yan J."/>
            <person name="Mihaltcheva S."/>
            <person name="Hayes R.D."/>
            <person name="Rokhsar D."/>
        </authorList>
    </citation>
    <scope>NUCLEOTIDE SEQUENCE [LARGE SCALE GENOMIC DNA]</scope>
    <source>
        <strain evidence="4">cv. Goldsmith</strain>
    </source>
</reference>
<dbReference type="EMBL" id="KZ305075">
    <property type="protein sequence ID" value="PIA29703.1"/>
    <property type="molecule type" value="Genomic_DNA"/>
</dbReference>
<evidence type="ECO:0000256" key="1">
    <source>
        <dbReference type="SAM" id="MobiDB-lite"/>
    </source>
</evidence>